<organism evidence="6 7">
    <name type="scientific">Clavelina lepadiformis</name>
    <name type="common">Light-bulb sea squirt</name>
    <name type="synonym">Ascidia lepadiformis</name>
    <dbReference type="NCBI Taxonomy" id="159417"/>
    <lineage>
        <taxon>Eukaryota</taxon>
        <taxon>Metazoa</taxon>
        <taxon>Chordata</taxon>
        <taxon>Tunicata</taxon>
        <taxon>Ascidiacea</taxon>
        <taxon>Aplousobranchia</taxon>
        <taxon>Clavelinidae</taxon>
        <taxon>Clavelina</taxon>
    </lineage>
</organism>
<comment type="caution">
    <text evidence="6">The sequence shown here is derived from an EMBL/GenBank/DDBJ whole genome shotgun (WGS) entry which is preliminary data.</text>
</comment>
<evidence type="ECO:0000313" key="6">
    <source>
        <dbReference type="EMBL" id="CAK8698605.1"/>
    </source>
</evidence>
<feature type="transmembrane region" description="Helical" evidence="5">
    <location>
        <begin position="129"/>
        <end position="150"/>
    </location>
</feature>
<feature type="transmembrane region" description="Helical" evidence="5">
    <location>
        <begin position="97"/>
        <end position="117"/>
    </location>
</feature>
<feature type="transmembrane region" description="Helical" evidence="5">
    <location>
        <begin position="392"/>
        <end position="413"/>
    </location>
</feature>
<dbReference type="Pfam" id="PF00822">
    <property type="entry name" value="PMP22_Claudin"/>
    <property type="match status" value="1"/>
</dbReference>
<proteinExistence type="predicted"/>
<sequence>MALATTLQISSMVCGWVAMSLGIASLAVHTWVDQGLFGTSGLFKSCIRTVCFYISDPPSFLMATRAFLIMGVISIFAGNIAMIAFRVKCQKRVGQIAAVLLLLGGALAIIATAIYTGKVDLPADSYGSGFILAWVTCGISSLAANNWVLVTNVGPVTVSIGLFKICTRTFCLNISNAPAWLMATRAFLVISVIAIFAGNIAMTVFQFKYQQKQVQQTAIALLLLGGILAIMGTAIYAGESSALGETYSTGFVLAWITSVFALLASGIGSRRTNMISLVQLFQYVSIACGCLALCTGITSIAVNTWLYAKGLNTIRLFAGCFGSGCKDFIDTSSDLTTVGIFLITALILVFIGNLAMIRFRLNPGKNAGLIAAYFQLIGDMTKAPADHYGSSFIFAWITCGLALVASISGFISVKLI</sequence>
<evidence type="ECO:0000256" key="3">
    <source>
        <dbReference type="ARBA" id="ARBA00022989"/>
    </source>
</evidence>
<dbReference type="InterPro" id="IPR004031">
    <property type="entry name" value="PMP22/EMP/MP20/Claudin"/>
</dbReference>
<evidence type="ECO:0000313" key="7">
    <source>
        <dbReference type="Proteomes" id="UP001642483"/>
    </source>
</evidence>
<keyword evidence="4 5" id="KW-0472">Membrane</keyword>
<feature type="transmembrane region" description="Helical" evidence="5">
    <location>
        <begin position="187"/>
        <end position="207"/>
    </location>
</feature>
<feature type="transmembrane region" description="Helical" evidence="5">
    <location>
        <begin position="12"/>
        <end position="32"/>
    </location>
</feature>
<evidence type="ECO:0000256" key="4">
    <source>
        <dbReference type="ARBA" id="ARBA00023136"/>
    </source>
</evidence>
<comment type="subcellular location">
    <subcellularLocation>
        <location evidence="1">Membrane</location>
        <topology evidence="1">Multi-pass membrane protein</topology>
    </subcellularLocation>
</comment>
<protein>
    <submittedName>
        <fullName evidence="6">Uncharacterized protein</fullName>
    </submittedName>
</protein>
<keyword evidence="7" id="KW-1185">Reference proteome</keyword>
<evidence type="ECO:0000256" key="2">
    <source>
        <dbReference type="ARBA" id="ARBA00022692"/>
    </source>
</evidence>
<feature type="transmembrane region" description="Helical" evidence="5">
    <location>
        <begin position="280"/>
        <end position="302"/>
    </location>
</feature>
<reference evidence="6 7" key="1">
    <citation type="submission" date="2024-02" db="EMBL/GenBank/DDBJ databases">
        <authorList>
            <person name="Daric V."/>
            <person name="Darras S."/>
        </authorList>
    </citation>
    <scope>NUCLEOTIDE SEQUENCE [LARGE SCALE GENOMIC DNA]</scope>
</reference>
<evidence type="ECO:0000256" key="5">
    <source>
        <dbReference type="SAM" id="Phobius"/>
    </source>
</evidence>
<feature type="transmembrane region" description="Helical" evidence="5">
    <location>
        <begin position="162"/>
        <end position="181"/>
    </location>
</feature>
<dbReference type="PANTHER" id="PTHR10671">
    <property type="entry name" value="EPITHELIAL MEMBRANE PROTEIN-RELATED"/>
    <property type="match status" value="1"/>
</dbReference>
<feature type="transmembrane region" description="Helical" evidence="5">
    <location>
        <begin position="66"/>
        <end position="85"/>
    </location>
</feature>
<feature type="transmembrane region" description="Helical" evidence="5">
    <location>
        <begin position="219"/>
        <end position="238"/>
    </location>
</feature>
<dbReference type="InterPro" id="IPR050579">
    <property type="entry name" value="PMP-22/EMP/MP20-like"/>
</dbReference>
<dbReference type="Gene3D" id="1.20.140.150">
    <property type="match status" value="2"/>
</dbReference>
<feature type="transmembrane region" description="Helical" evidence="5">
    <location>
        <begin position="250"/>
        <end position="268"/>
    </location>
</feature>
<feature type="transmembrane region" description="Helical" evidence="5">
    <location>
        <begin position="338"/>
        <end position="357"/>
    </location>
</feature>
<accession>A0ABP0H472</accession>
<evidence type="ECO:0000256" key="1">
    <source>
        <dbReference type="ARBA" id="ARBA00004141"/>
    </source>
</evidence>
<dbReference type="EMBL" id="CAWYQH010000174">
    <property type="protein sequence ID" value="CAK8698605.1"/>
    <property type="molecule type" value="Genomic_DNA"/>
</dbReference>
<keyword evidence="2 5" id="KW-0812">Transmembrane</keyword>
<dbReference type="PANTHER" id="PTHR10671:SF108">
    <property type="entry name" value="CLAUDIN FAMILY PROTEIN-RELATED"/>
    <property type="match status" value="1"/>
</dbReference>
<keyword evidence="3 5" id="KW-1133">Transmembrane helix</keyword>
<dbReference type="Proteomes" id="UP001642483">
    <property type="component" value="Unassembled WGS sequence"/>
</dbReference>
<name>A0ABP0H472_CLALP</name>
<gene>
    <name evidence="6" type="ORF">CVLEPA_LOCUS32035</name>
</gene>